<keyword evidence="3" id="KW-1185">Reference proteome</keyword>
<protein>
    <submittedName>
        <fullName evidence="2">Uncharacterized protein</fullName>
    </submittedName>
</protein>
<evidence type="ECO:0000256" key="1">
    <source>
        <dbReference type="SAM" id="Phobius"/>
    </source>
</evidence>
<gene>
    <name evidence="2" type="ORF">BZJ21_11470</name>
</gene>
<feature type="transmembrane region" description="Helical" evidence="1">
    <location>
        <begin position="69"/>
        <end position="86"/>
    </location>
</feature>
<dbReference type="Proteomes" id="UP000189431">
    <property type="component" value="Unassembled WGS sequence"/>
</dbReference>
<evidence type="ECO:0000313" key="2">
    <source>
        <dbReference type="EMBL" id="OOF33301.1"/>
    </source>
</evidence>
<reference evidence="3" key="1">
    <citation type="submission" date="2017-01" db="EMBL/GenBank/DDBJ databases">
        <title>Draft genome of the species Salinivibrio costicola subsp. alcaliphilus.</title>
        <authorList>
            <person name="Lopez-Hermoso C."/>
            <person name="De La Haba R."/>
            <person name="Sanchez-Porro C."/>
            <person name="Ventosa A."/>
        </authorList>
    </citation>
    <scope>NUCLEOTIDE SEQUENCE [LARGE SCALE GENOMIC DNA]</scope>
    <source>
        <strain evidence="3">CBH448</strain>
    </source>
</reference>
<sequence>MLFMTINAAFSNVFFPPKCDQISVLRGVSAIAIDSNQKQSGMTKLDRAGIKKAGGGSFFLVYVSTSNEYVLIFVLILIFADIIAWVPSV</sequence>
<accession>A0ABX3KP02</accession>
<comment type="caution">
    <text evidence="2">The sequence shown here is derived from an EMBL/GenBank/DDBJ whole genome shotgun (WGS) entry which is preliminary data.</text>
</comment>
<organism evidence="2 3">
    <name type="scientific">Salinivibrio costicola subsp. alcaliphilus</name>
    <dbReference type="NCBI Taxonomy" id="272773"/>
    <lineage>
        <taxon>Bacteria</taxon>
        <taxon>Pseudomonadati</taxon>
        <taxon>Pseudomonadota</taxon>
        <taxon>Gammaproteobacteria</taxon>
        <taxon>Vibrionales</taxon>
        <taxon>Vibrionaceae</taxon>
        <taxon>Salinivibrio</taxon>
    </lineage>
</organism>
<proteinExistence type="predicted"/>
<name>A0ABX3KP02_SALCS</name>
<keyword evidence="1" id="KW-0472">Membrane</keyword>
<keyword evidence="1" id="KW-1133">Transmembrane helix</keyword>
<keyword evidence="1" id="KW-0812">Transmembrane</keyword>
<dbReference type="EMBL" id="MUFR01000033">
    <property type="protein sequence ID" value="OOF33301.1"/>
    <property type="molecule type" value="Genomic_DNA"/>
</dbReference>
<evidence type="ECO:0000313" key="3">
    <source>
        <dbReference type="Proteomes" id="UP000189431"/>
    </source>
</evidence>